<evidence type="ECO:0000256" key="7">
    <source>
        <dbReference type="ARBA" id="ARBA00022989"/>
    </source>
</evidence>
<evidence type="ECO:0000256" key="5">
    <source>
        <dbReference type="ARBA" id="ARBA00022592"/>
    </source>
</evidence>
<dbReference type="InterPro" id="IPR051124">
    <property type="entry name" value="Phosphate_Transport_Permease"/>
</dbReference>
<comment type="subcellular location">
    <subcellularLocation>
        <location evidence="1 9">Cell membrane</location>
        <topology evidence="1 9">Multi-pass membrane protein</topology>
    </subcellularLocation>
</comment>
<feature type="transmembrane region" description="Helical" evidence="9">
    <location>
        <begin position="102"/>
        <end position="126"/>
    </location>
</feature>
<dbReference type="PANTHER" id="PTHR30425:SF1">
    <property type="entry name" value="PHOSPHATE TRANSPORT SYSTEM PERMEASE PROTEIN PSTC"/>
    <property type="match status" value="1"/>
</dbReference>
<gene>
    <name evidence="12" type="ORF">AMJ83_04975</name>
</gene>
<evidence type="ECO:0000256" key="4">
    <source>
        <dbReference type="ARBA" id="ARBA00022475"/>
    </source>
</evidence>
<feature type="transmembrane region" description="Helical" evidence="9">
    <location>
        <begin position="181"/>
        <end position="202"/>
    </location>
</feature>
<evidence type="ECO:0000256" key="8">
    <source>
        <dbReference type="ARBA" id="ARBA00023136"/>
    </source>
</evidence>
<dbReference type="InterPro" id="IPR000515">
    <property type="entry name" value="MetI-like"/>
</dbReference>
<evidence type="ECO:0000313" key="12">
    <source>
        <dbReference type="EMBL" id="KPK63811.1"/>
    </source>
</evidence>
<dbReference type="PROSITE" id="PS50928">
    <property type="entry name" value="ABC_TM1"/>
    <property type="match status" value="1"/>
</dbReference>
<feature type="transmembrane region" description="Helical" evidence="9">
    <location>
        <begin position="250"/>
        <end position="271"/>
    </location>
</feature>
<dbReference type="EMBL" id="LJUJ01000008">
    <property type="protein sequence ID" value="KPK63811.1"/>
    <property type="molecule type" value="Genomic_DNA"/>
</dbReference>
<comment type="function">
    <text evidence="10">Part of the binding-protein-dependent transport system for phosphate; probably responsible for the translocation of the substrate across the membrane.</text>
</comment>
<sequence length="277" mass="29176">MKDKIAEKLLLFIALSAILSLLLITFFIFQQGIPLIFKAGLGNFFALKWAPTRGGFGILSMIVGSLMVTIGALAVGIPFGLAGAIFLAEFSSKTIQKTLKPIIELLAGIPSVVYGFIGIVILVPFIRETFGGPGFSVLAASVILGIMILPTIVSISYDALLAVPNTYREGSYALGATKWQTIVMVLLHAARSGIVAGIILGMGRAIGETMAVIMIAGNALKIPGSILDSVRTLTSTIALELGYAAGDHRAALFACGSILFLIIIVLNIIAIRITSRK</sequence>
<dbReference type="STRING" id="1703779.AMJ83_04975"/>
<dbReference type="InterPro" id="IPR035906">
    <property type="entry name" value="MetI-like_sf"/>
</dbReference>
<dbReference type="NCBIfam" id="TIGR02138">
    <property type="entry name" value="phosphate_pstC"/>
    <property type="match status" value="1"/>
</dbReference>
<evidence type="ECO:0000256" key="3">
    <source>
        <dbReference type="ARBA" id="ARBA00022448"/>
    </source>
</evidence>
<dbReference type="Gene3D" id="1.10.3720.10">
    <property type="entry name" value="MetI-like"/>
    <property type="match status" value="1"/>
</dbReference>
<dbReference type="InterPro" id="IPR011864">
    <property type="entry name" value="Phosphate_PstC"/>
</dbReference>
<feature type="domain" description="ABC transmembrane type-1" evidence="11">
    <location>
        <begin position="62"/>
        <end position="270"/>
    </location>
</feature>
<name>A0A0S8FSU6_UNCW3</name>
<keyword evidence="7 9" id="KW-1133">Transmembrane helix</keyword>
<dbReference type="AlphaFoldDB" id="A0A0S8FSU6"/>
<evidence type="ECO:0000256" key="10">
    <source>
        <dbReference type="RuleBase" id="RU363054"/>
    </source>
</evidence>
<evidence type="ECO:0000259" key="11">
    <source>
        <dbReference type="PROSITE" id="PS50928"/>
    </source>
</evidence>
<evidence type="ECO:0000256" key="6">
    <source>
        <dbReference type="ARBA" id="ARBA00022692"/>
    </source>
</evidence>
<accession>A0A0S8FSU6</accession>
<keyword evidence="4 10" id="KW-1003">Cell membrane</keyword>
<evidence type="ECO:0000256" key="1">
    <source>
        <dbReference type="ARBA" id="ARBA00004651"/>
    </source>
</evidence>
<dbReference type="CDD" id="cd06261">
    <property type="entry name" value="TM_PBP2"/>
    <property type="match status" value="1"/>
</dbReference>
<keyword evidence="8 9" id="KW-0472">Membrane</keyword>
<feature type="transmembrane region" description="Helical" evidence="9">
    <location>
        <begin position="9"/>
        <end position="37"/>
    </location>
</feature>
<dbReference type="GO" id="GO:0005886">
    <property type="term" value="C:plasma membrane"/>
    <property type="evidence" value="ECO:0007669"/>
    <property type="project" value="UniProtKB-SubCell"/>
</dbReference>
<organism evidence="12 13">
    <name type="scientific">candidate division WOR_3 bacterium SM23_42</name>
    <dbReference type="NCBI Taxonomy" id="1703779"/>
    <lineage>
        <taxon>Bacteria</taxon>
        <taxon>Bacteria division WOR-3</taxon>
    </lineage>
</organism>
<dbReference type="Pfam" id="PF00528">
    <property type="entry name" value="BPD_transp_1"/>
    <property type="match status" value="1"/>
</dbReference>
<comment type="caution">
    <text evidence="12">The sequence shown here is derived from an EMBL/GenBank/DDBJ whole genome shotgun (WGS) entry which is preliminary data.</text>
</comment>
<dbReference type="SUPFAM" id="SSF161098">
    <property type="entry name" value="MetI-like"/>
    <property type="match status" value="1"/>
</dbReference>
<evidence type="ECO:0000256" key="9">
    <source>
        <dbReference type="RuleBase" id="RU363032"/>
    </source>
</evidence>
<dbReference type="PATRIC" id="fig|1703779.3.peg.1213"/>
<dbReference type="PANTHER" id="PTHR30425">
    <property type="entry name" value="PHOSPHATE TRANSPORT SYSTEM PERMEASE PROTEIN PST"/>
    <property type="match status" value="1"/>
</dbReference>
<evidence type="ECO:0000256" key="2">
    <source>
        <dbReference type="ARBA" id="ARBA00007069"/>
    </source>
</evidence>
<reference evidence="12 13" key="1">
    <citation type="journal article" date="2015" name="Microbiome">
        <title>Genomic resolution of linkages in carbon, nitrogen, and sulfur cycling among widespread estuary sediment bacteria.</title>
        <authorList>
            <person name="Baker B.J."/>
            <person name="Lazar C.S."/>
            <person name="Teske A.P."/>
            <person name="Dick G.J."/>
        </authorList>
    </citation>
    <scope>NUCLEOTIDE SEQUENCE [LARGE SCALE GENOMIC DNA]</scope>
    <source>
        <strain evidence="12">SM23_42</strain>
    </source>
</reference>
<keyword evidence="3 9" id="KW-0813">Transport</keyword>
<keyword evidence="6 9" id="KW-0812">Transmembrane</keyword>
<dbReference type="Proteomes" id="UP000051373">
    <property type="component" value="Unassembled WGS sequence"/>
</dbReference>
<dbReference type="GO" id="GO:0006817">
    <property type="term" value="P:phosphate ion transport"/>
    <property type="evidence" value="ECO:0007669"/>
    <property type="project" value="UniProtKB-KW"/>
</dbReference>
<feature type="transmembrane region" description="Helical" evidence="9">
    <location>
        <begin position="57"/>
        <end position="90"/>
    </location>
</feature>
<evidence type="ECO:0000313" key="13">
    <source>
        <dbReference type="Proteomes" id="UP000051373"/>
    </source>
</evidence>
<dbReference type="GO" id="GO:0005315">
    <property type="term" value="F:phosphate transmembrane transporter activity"/>
    <property type="evidence" value="ECO:0007669"/>
    <property type="project" value="InterPro"/>
</dbReference>
<protein>
    <recommendedName>
        <fullName evidence="10">Phosphate transport system permease protein</fullName>
    </recommendedName>
</protein>
<keyword evidence="5 10" id="KW-0592">Phosphate transport</keyword>
<proteinExistence type="inferred from homology"/>
<comment type="similarity">
    <text evidence="2 10">Belongs to the binding-protein-dependent transport system permease family. CysTW subfamily.</text>
</comment>
<feature type="transmembrane region" description="Helical" evidence="9">
    <location>
        <begin position="138"/>
        <end position="160"/>
    </location>
</feature>